<dbReference type="GO" id="GO:0003743">
    <property type="term" value="F:translation initiation factor activity"/>
    <property type="evidence" value="ECO:0007669"/>
    <property type="project" value="UniProtKB-KW"/>
</dbReference>
<organism evidence="5 6">
    <name type="scientific">Acropora cervicornis</name>
    <name type="common">Staghorn coral</name>
    <dbReference type="NCBI Taxonomy" id="6130"/>
    <lineage>
        <taxon>Eukaryota</taxon>
        <taxon>Metazoa</taxon>
        <taxon>Cnidaria</taxon>
        <taxon>Anthozoa</taxon>
        <taxon>Hexacorallia</taxon>
        <taxon>Scleractinia</taxon>
        <taxon>Astrocoeniina</taxon>
        <taxon>Acroporidae</taxon>
        <taxon>Acropora</taxon>
    </lineage>
</organism>
<evidence type="ECO:0000256" key="3">
    <source>
        <dbReference type="ARBA" id="ARBA00022917"/>
    </source>
</evidence>
<keyword evidence="1 5" id="KW-0396">Initiation factor</keyword>
<evidence type="ECO:0000259" key="4">
    <source>
        <dbReference type="Pfam" id="PF08662"/>
    </source>
</evidence>
<comment type="caution">
    <text evidence="5">The sequence shown here is derived from an EMBL/GenBank/DDBJ whole genome shotgun (WGS) entry which is preliminary data.</text>
</comment>
<name>A0AAD9VH62_ACRCE</name>
<keyword evidence="2" id="KW-0853">WD repeat</keyword>
<keyword evidence="3" id="KW-0648">Protein biosynthesis</keyword>
<gene>
    <name evidence="5" type="ORF">P5673_001482</name>
</gene>
<evidence type="ECO:0000256" key="1">
    <source>
        <dbReference type="ARBA" id="ARBA00022540"/>
    </source>
</evidence>
<dbReference type="PANTHER" id="PTHR21301:SF11">
    <property type="entry name" value="GIY-YIG DOMAIN-CONTAINING PROTEIN"/>
    <property type="match status" value="1"/>
</dbReference>
<dbReference type="InterPro" id="IPR013979">
    <property type="entry name" value="TIF_beta_prop-like"/>
</dbReference>
<dbReference type="EMBL" id="JARQWQ010000002">
    <property type="protein sequence ID" value="KAK2573785.1"/>
    <property type="molecule type" value="Genomic_DNA"/>
</dbReference>
<reference evidence="5" key="2">
    <citation type="journal article" date="2023" name="Science">
        <title>Genomic signatures of disease resistance in endangered staghorn corals.</title>
        <authorList>
            <person name="Vollmer S.V."/>
            <person name="Selwyn J.D."/>
            <person name="Despard B.A."/>
            <person name="Roesel C.L."/>
        </authorList>
    </citation>
    <scope>NUCLEOTIDE SEQUENCE</scope>
    <source>
        <strain evidence="5">K2</strain>
    </source>
</reference>
<keyword evidence="6" id="KW-1185">Reference proteome</keyword>
<evidence type="ECO:0000313" key="5">
    <source>
        <dbReference type="EMBL" id="KAK2573785.1"/>
    </source>
</evidence>
<protein>
    <submittedName>
        <fullName evidence="5">Eukaryotic translation initiation factor 2A</fullName>
    </submittedName>
</protein>
<dbReference type="CDD" id="cd00304">
    <property type="entry name" value="RT_like"/>
    <property type="match status" value="1"/>
</dbReference>
<dbReference type="SUPFAM" id="SSF56672">
    <property type="entry name" value="DNA/RNA polymerases"/>
    <property type="match status" value="1"/>
</dbReference>
<dbReference type="SUPFAM" id="SSF82171">
    <property type="entry name" value="DPP6 N-terminal domain-like"/>
    <property type="match status" value="1"/>
</dbReference>
<proteinExistence type="predicted"/>
<sequence>MINRKNWAINLSQKPLSSAERSLLEKGPKFAPTPRTIPVKDIVSEVEAAIVRLPDDSKDAIRTTTASLLHRARVPPHRNITKAELRALKSLKDDHERVIMKADKGNCFVVMDKLDYDTKMEALLGDRDTYRPVDKSPFAKIEKDLNNRLLDLKRHNKIDDLIYHKLRSSDGSPPAIRGSIKYHKSGFPLRLIVSSIGSALYNTSKFLSDILSPIQNLNGYSVLNSSQFAKEVANMEISDDEIMVSFDVVSLFTAIPVNKACEYIRDKLNNDNTLHLRTSLNTDDIISLLEFILSNNYFVYNNCIYKQIRGCAMGSPFSPIVANLCMEVIEELAISTSSAPPKVWKRYVDDSFVIIKKDAVSSFHNTLNASDPKISFTIELENNGQIAFLDTLVSRRNGNQNGVMMKQCVLVLSPMKYIAIMMLISVSSIAAKLRLEGVSEFELSPGPPPLTVAAYVPGAKGAPSFVRLFRHPNFGSPLANKSFFKADRVTLLWNKTGTAVLILTSTDVDKSGASYYGEQTLQFVSTSGDSSMVQLGKRGPIYSVQWSPNSKEFCVVYGFMPAKATLYNIKCDPVFDFGTGPRNDVFYNPHGNNILYRHK</sequence>
<dbReference type="Proteomes" id="UP001249851">
    <property type="component" value="Unassembled WGS sequence"/>
</dbReference>
<dbReference type="Pfam" id="PF08662">
    <property type="entry name" value="eIF2A"/>
    <property type="match status" value="1"/>
</dbReference>
<accession>A0AAD9VH62</accession>
<feature type="domain" description="Translation initiation factor beta propellor-like" evidence="4">
    <location>
        <begin position="481"/>
        <end position="595"/>
    </location>
</feature>
<dbReference type="AlphaFoldDB" id="A0AAD9VH62"/>
<evidence type="ECO:0000256" key="2">
    <source>
        <dbReference type="ARBA" id="ARBA00022574"/>
    </source>
</evidence>
<dbReference type="InterPro" id="IPR043502">
    <property type="entry name" value="DNA/RNA_pol_sf"/>
</dbReference>
<dbReference type="PANTHER" id="PTHR21301">
    <property type="entry name" value="REVERSE TRANSCRIPTASE"/>
    <property type="match status" value="1"/>
</dbReference>
<reference evidence="5" key="1">
    <citation type="journal article" date="2023" name="G3 (Bethesda)">
        <title>Whole genome assembly and annotation of the endangered Caribbean coral Acropora cervicornis.</title>
        <authorList>
            <person name="Selwyn J.D."/>
            <person name="Vollmer S.V."/>
        </authorList>
    </citation>
    <scope>NUCLEOTIDE SEQUENCE</scope>
    <source>
        <strain evidence="5">K2</strain>
    </source>
</reference>
<evidence type="ECO:0000313" key="6">
    <source>
        <dbReference type="Proteomes" id="UP001249851"/>
    </source>
</evidence>